<sequence length="441" mass="47277">MRAADIIIKKRGNPTPQPLTKEEIQFMVDGYVAKTIPDYQMSAFLMAIYFNGMSFEETAALTDCMLHSGEIINLHGKENLGLKGPFVDKHSTGGVGDKISIPLAPIAACLGVQIPMMSGRGLGHTGGTLDKLESITGYKVALSPQEFEQLIAQNGYAMTGQTQKIVPADRLMYALRDVTGTVESIPLITASILSKKVAEGSDALVFDVKYGSGAFMKTPAAAENLATSLVKTAQAMGKKAVALLTDMETPLGLKTGNYLEIEESLECLQGNGPKDVMELTYALASRMALLAGKVASIEEGLELCKQAVNSGRALEKFLKNVDDQGGDSKKLLEQQGKRRSPFHAQLNAESDGYLKIDAYKTGIACINLGVGRNKTSDKVDADSGIILSKVQGEAVKAGQKIMDVYAKDEKSLEEGVAALKKAVSYSKTTITQNKLILKEIK</sequence>
<dbReference type="RefSeq" id="WP_198443569.1">
    <property type="nucleotide sequence ID" value="NZ_CBCSHE010000006.1"/>
</dbReference>
<dbReference type="InterPro" id="IPR000053">
    <property type="entry name" value="Thymidine/pyrmidine_PPase"/>
</dbReference>
<dbReference type="GO" id="GO:0006213">
    <property type="term" value="P:pyrimidine nucleoside metabolic process"/>
    <property type="evidence" value="ECO:0007669"/>
    <property type="project" value="InterPro"/>
</dbReference>
<keyword evidence="9" id="KW-1185">Reference proteome</keyword>
<evidence type="ECO:0000256" key="6">
    <source>
        <dbReference type="ARBA" id="ARBA00048550"/>
    </source>
</evidence>
<keyword evidence="4 8" id="KW-0328">Glycosyltransferase</keyword>
<name>A0A7T3RFH2_9SPIR</name>
<dbReference type="FunFam" id="3.40.1030.10:FF:000003">
    <property type="entry name" value="Pyrimidine-nucleoside phosphorylase"/>
    <property type="match status" value="1"/>
</dbReference>
<organism evidence="8 9">
    <name type="scientific">Treponema peruense</name>
    <dbReference type="NCBI Taxonomy" id="2787628"/>
    <lineage>
        <taxon>Bacteria</taxon>
        <taxon>Pseudomonadati</taxon>
        <taxon>Spirochaetota</taxon>
        <taxon>Spirochaetia</taxon>
        <taxon>Spirochaetales</taxon>
        <taxon>Treponemataceae</taxon>
        <taxon>Treponema</taxon>
    </lineage>
</organism>
<dbReference type="GO" id="GO:0005829">
    <property type="term" value="C:cytosol"/>
    <property type="evidence" value="ECO:0007669"/>
    <property type="project" value="TreeGrafter"/>
</dbReference>
<dbReference type="SUPFAM" id="SSF47648">
    <property type="entry name" value="Nucleoside phosphorylase/phosphoribosyltransferase N-terminal domain"/>
    <property type="match status" value="1"/>
</dbReference>
<evidence type="ECO:0000259" key="7">
    <source>
        <dbReference type="SMART" id="SM00941"/>
    </source>
</evidence>
<dbReference type="InterPro" id="IPR013102">
    <property type="entry name" value="PYNP_C"/>
</dbReference>
<reference evidence="8 9" key="1">
    <citation type="submission" date="2020-11" db="EMBL/GenBank/DDBJ databases">
        <title>Treponema Peruensis nv. sp., first commensal Treponema isolated from human feces.</title>
        <authorList>
            <person name="Belkhou C."/>
            <person name="Raes J."/>
        </authorList>
    </citation>
    <scope>NUCLEOTIDE SEQUENCE [LARGE SCALE GENOMIC DNA]</scope>
    <source>
        <strain evidence="8 9">RCC2812</strain>
    </source>
</reference>
<dbReference type="InterPro" id="IPR000312">
    <property type="entry name" value="Glycosyl_Trfase_fam3"/>
</dbReference>
<proteinExistence type="inferred from homology"/>
<dbReference type="PROSITE" id="PS00647">
    <property type="entry name" value="THYMID_PHOSPHORYLASE"/>
    <property type="match status" value="1"/>
</dbReference>
<dbReference type="Gene3D" id="3.40.1030.10">
    <property type="entry name" value="Nucleoside phosphorylase/phosphoribosyltransferase catalytic domain"/>
    <property type="match status" value="1"/>
</dbReference>
<dbReference type="EMBL" id="CP064936">
    <property type="protein sequence ID" value="QQA02105.1"/>
    <property type="molecule type" value="Genomic_DNA"/>
</dbReference>
<dbReference type="InterPro" id="IPR017872">
    <property type="entry name" value="Pyrmidine_PPase_CS"/>
</dbReference>
<accession>A0A7T3RFH2</accession>
<dbReference type="Pfam" id="PF02885">
    <property type="entry name" value="Glycos_trans_3N"/>
    <property type="match status" value="1"/>
</dbReference>
<dbReference type="PANTHER" id="PTHR10515">
    <property type="entry name" value="THYMIDINE PHOSPHORYLASE"/>
    <property type="match status" value="1"/>
</dbReference>
<comment type="subunit">
    <text evidence="2">Homodimer.</text>
</comment>
<dbReference type="Proteomes" id="UP000595224">
    <property type="component" value="Chromosome"/>
</dbReference>
<dbReference type="PANTHER" id="PTHR10515:SF0">
    <property type="entry name" value="THYMIDINE PHOSPHORYLASE"/>
    <property type="match status" value="1"/>
</dbReference>
<dbReference type="InterPro" id="IPR036320">
    <property type="entry name" value="Glycosyl_Trfase_fam3_N_dom_sf"/>
</dbReference>
<evidence type="ECO:0000313" key="8">
    <source>
        <dbReference type="EMBL" id="QQA02105.1"/>
    </source>
</evidence>
<dbReference type="Pfam" id="PF07831">
    <property type="entry name" value="PYNP_C"/>
    <property type="match status" value="1"/>
</dbReference>
<dbReference type="SUPFAM" id="SSF54680">
    <property type="entry name" value="Pyrimidine nucleoside phosphorylase C-terminal domain"/>
    <property type="match status" value="1"/>
</dbReference>
<protein>
    <recommendedName>
        <fullName evidence="3">thymidine phosphorylase</fullName>
        <ecNumber evidence="3">2.4.2.4</ecNumber>
    </recommendedName>
</protein>
<evidence type="ECO:0000313" key="9">
    <source>
        <dbReference type="Proteomes" id="UP000595224"/>
    </source>
</evidence>
<dbReference type="EC" id="2.4.2.4" evidence="3"/>
<dbReference type="InterPro" id="IPR018090">
    <property type="entry name" value="Pyrmidine_PPas_bac/euk"/>
</dbReference>
<dbReference type="Gene3D" id="3.90.1170.30">
    <property type="entry name" value="Pyrimidine nucleoside phosphorylase-like, C-terminal domain"/>
    <property type="match status" value="1"/>
</dbReference>
<dbReference type="SUPFAM" id="SSF52418">
    <property type="entry name" value="Nucleoside phosphorylase/phosphoribosyltransferase catalytic domain"/>
    <property type="match status" value="1"/>
</dbReference>
<keyword evidence="5 8" id="KW-0808">Transferase</keyword>
<evidence type="ECO:0000256" key="3">
    <source>
        <dbReference type="ARBA" id="ARBA00011892"/>
    </source>
</evidence>
<dbReference type="GO" id="GO:0006206">
    <property type="term" value="P:pyrimidine nucleobase metabolic process"/>
    <property type="evidence" value="ECO:0007669"/>
    <property type="project" value="InterPro"/>
</dbReference>
<comment type="catalytic activity">
    <reaction evidence="6">
        <text>thymidine + phosphate = 2-deoxy-alpha-D-ribose 1-phosphate + thymine</text>
        <dbReference type="Rhea" id="RHEA:16037"/>
        <dbReference type="ChEBI" id="CHEBI:17748"/>
        <dbReference type="ChEBI" id="CHEBI:17821"/>
        <dbReference type="ChEBI" id="CHEBI:43474"/>
        <dbReference type="ChEBI" id="CHEBI:57259"/>
        <dbReference type="EC" id="2.4.2.4"/>
    </reaction>
</comment>
<evidence type="ECO:0000256" key="1">
    <source>
        <dbReference type="ARBA" id="ARBA00006915"/>
    </source>
</evidence>
<gene>
    <name evidence="8" type="ORF">IWA51_05890</name>
</gene>
<dbReference type="Gene3D" id="1.20.970.10">
    <property type="entry name" value="Transferase, Pyrimidine Nucleoside Phosphorylase, Chain C"/>
    <property type="match status" value="1"/>
</dbReference>
<dbReference type="InterPro" id="IPR017459">
    <property type="entry name" value="Glycosyl_Trfase_fam3_N_dom"/>
</dbReference>
<comment type="similarity">
    <text evidence="1">Belongs to the thymidine/pyrimidine-nucleoside phosphorylase family.</text>
</comment>
<dbReference type="GO" id="GO:0004645">
    <property type="term" value="F:1,4-alpha-oligoglucan phosphorylase activity"/>
    <property type="evidence" value="ECO:0007669"/>
    <property type="project" value="InterPro"/>
</dbReference>
<evidence type="ECO:0000256" key="4">
    <source>
        <dbReference type="ARBA" id="ARBA00022676"/>
    </source>
</evidence>
<dbReference type="InterPro" id="IPR036566">
    <property type="entry name" value="PYNP-like_C_sf"/>
</dbReference>
<dbReference type="PIRSF" id="PIRSF000478">
    <property type="entry name" value="TP_PyNP"/>
    <property type="match status" value="1"/>
</dbReference>
<dbReference type="NCBIfam" id="NF004490">
    <property type="entry name" value="PRK05820.1"/>
    <property type="match status" value="1"/>
</dbReference>
<dbReference type="SMART" id="SM00941">
    <property type="entry name" value="PYNP_C"/>
    <property type="match status" value="1"/>
</dbReference>
<dbReference type="GO" id="GO:0009032">
    <property type="term" value="F:thymidine phosphorylase activity"/>
    <property type="evidence" value="ECO:0007669"/>
    <property type="project" value="UniProtKB-EC"/>
</dbReference>
<dbReference type="AlphaFoldDB" id="A0A7T3RFH2"/>
<evidence type="ECO:0000256" key="2">
    <source>
        <dbReference type="ARBA" id="ARBA00011738"/>
    </source>
</evidence>
<dbReference type="NCBIfam" id="TIGR02644">
    <property type="entry name" value="Y_phosphoryl"/>
    <property type="match status" value="1"/>
</dbReference>
<feature type="domain" description="Pyrimidine nucleoside phosphorylase C-terminal" evidence="7">
    <location>
        <begin position="353"/>
        <end position="426"/>
    </location>
</feature>
<dbReference type="KEGG" id="tper:IWA51_05890"/>
<dbReference type="InterPro" id="IPR035902">
    <property type="entry name" value="Nuc_phospho_transferase"/>
</dbReference>
<dbReference type="Pfam" id="PF00591">
    <property type="entry name" value="Glycos_transf_3"/>
    <property type="match status" value="1"/>
</dbReference>
<evidence type="ECO:0000256" key="5">
    <source>
        <dbReference type="ARBA" id="ARBA00022679"/>
    </source>
</evidence>